<protein>
    <submittedName>
        <fullName evidence="1">Uncharacterized protein</fullName>
    </submittedName>
</protein>
<dbReference type="Gramene" id="mRNA:HanXRQr2_Chr15g0676871">
    <property type="protein sequence ID" value="CDS:HanXRQr2_Chr15g0676871.1"/>
    <property type="gene ID" value="HanXRQr2_Chr15g0676871"/>
</dbReference>
<name>A0A9K3DX33_HELAN</name>
<accession>A0A9K3DX33</accession>
<comment type="caution">
    <text evidence="1">The sequence shown here is derived from an EMBL/GenBank/DDBJ whole genome shotgun (WGS) entry which is preliminary data.</text>
</comment>
<reference evidence="1" key="2">
    <citation type="submission" date="2020-06" db="EMBL/GenBank/DDBJ databases">
        <title>Helianthus annuus Genome sequencing and assembly Release 2.</title>
        <authorList>
            <person name="Gouzy J."/>
            <person name="Langlade N."/>
            <person name="Munos S."/>
        </authorList>
    </citation>
    <scope>NUCLEOTIDE SEQUENCE</scope>
    <source>
        <tissue evidence="1">Leaves</tissue>
    </source>
</reference>
<dbReference type="EMBL" id="MNCJ02000330">
    <property type="protein sequence ID" value="KAF5763141.1"/>
    <property type="molecule type" value="Genomic_DNA"/>
</dbReference>
<dbReference type="Proteomes" id="UP000215914">
    <property type="component" value="Unassembled WGS sequence"/>
</dbReference>
<proteinExistence type="predicted"/>
<dbReference type="AlphaFoldDB" id="A0A9K3DX33"/>
<evidence type="ECO:0000313" key="1">
    <source>
        <dbReference type="EMBL" id="KAF5763141.1"/>
    </source>
</evidence>
<evidence type="ECO:0000313" key="2">
    <source>
        <dbReference type="Proteomes" id="UP000215914"/>
    </source>
</evidence>
<gene>
    <name evidence="1" type="ORF">HanXRQr2_Chr15g0676871</name>
</gene>
<organism evidence="1 2">
    <name type="scientific">Helianthus annuus</name>
    <name type="common">Common sunflower</name>
    <dbReference type="NCBI Taxonomy" id="4232"/>
    <lineage>
        <taxon>Eukaryota</taxon>
        <taxon>Viridiplantae</taxon>
        <taxon>Streptophyta</taxon>
        <taxon>Embryophyta</taxon>
        <taxon>Tracheophyta</taxon>
        <taxon>Spermatophyta</taxon>
        <taxon>Magnoliopsida</taxon>
        <taxon>eudicotyledons</taxon>
        <taxon>Gunneridae</taxon>
        <taxon>Pentapetalae</taxon>
        <taxon>asterids</taxon>
        <taxon>campanulids</taxon>
        <taxon>Asterales</taxon>
        <taxon>Asteraceae</taxon>
        <taxon>Asteroideae</taxon>
        <taxon>Heliantheae alliance</taxon>
        <taxon>Heliantheae</taxon>
        <taxon>Helianthus</taxon>
    </lineage>
</organism>
<keyword evidence="2" id="KW-1185">Reference proteome</keyword>
<sequence length="64" mass="7444">MVHIAMLDFLVRCNTYTSCCLAFFIAIIKLKRCLVDFRDIGNWNNPSFQIEASEITDDLFFDFG</sequence>
<reference evidence="1" key="1">
    <citation type="journal article" date="2017" name="Nature">
        <title>The sunflower genome provides insights into oil metabolism, flowering and Asterid evolution.</title>
        <authorList>
            <person name="Badouin H."/>
            <person name="Gouzy J."/>
            <person name="Grassa C.J."/>
            <person name="Murat F."/>
            <person name="Staton S.E."/>
            <person name="Cottret L."/>
            <person name="Lelandais-Briere C."/>
            <person name="Owens G.L."/>
            <person name="Carrere S."/>
            <person name="Mayjonade B."/>
            <person name="Legrand L."/>
            <person name="Gill N."/>
            <person name="Kane N.C."/>
            <person name="Bowers J.E."/>
            <person name="Hubner S."/>
            <person name="Bellec A."/>
            <person name="Berard A."/>
            <person name="Berges H."/>
            <person name="Blanchet N."/>
            <person name="Boniface M.C."/>
            <person name="Brunel D."/>
            <person name="Catrice O."/>
            <person name="Chaidir N."/>
            <person name="Claudel C."/>
            <person name="Donnadieu C."/>
            <person name="Faraut T."/>
            <person name="Fievet G."/>
            <person name="Helmstetter N."/>
            <person name="King M."/>
            <person name="Knapp S.J."/>
            <person name="Lai Z."/>
            <person name="Le Paslier M.C."/>
            <person name="Lippi Y."/>
            <person name="Lorenzon L."/>
            <person name="Mandel J.R."/>
            <person name="Marage G."/>
            <person name="Marchand G."/>
            <person name="Marquand E."/>
            <person name="Bret-Mestries E."/>
            <person name="Morien E."/>
            <person name="Nambeesan S."/>
            <person name="Nguyen T."/>
            <person name="Pegot-Espagnet P."/>
            <person name="Pouilly N."/>
            <person name="Raftis F."/>
            <person name="Sallet E."/>
            <person name="Schiex T."/>
            <person name="Thomas J."/>
            <person name="Vandecasteele C."/>
            <person name="Vares D."/>
            <person name="Vear F."/>
            <person name="Vautrin S."/>
            <person name="Crespi M."/>
            <person name="Mangin B."/>
            <person name="Burke J.M."/>
            <person name="Salse J."/>
            <person name="Munos S."/>
            <person name="Vincourt P."/>
            <person name="Rieseberg L.H."/>
            <person name="Langlade N.B."/>
        </authorList>
    </citation>
    <scope>NUCLEOTIDE SEQUENCE</scope>
    <source>
        <tissue evidence="1">Leaves</tissue>
    </source>
</reference>